<dbReference type="InterPro" id="IPR029068">
    <property type="entry name" value="Glyas_Bleomycin-R_OHBP_Dase"/>
</dbReference>
<dbReference type="SUPFAM" id="SSF54593">
    <property type="entry name" value="Glyoxalase/Bleomycin resistance protein/Dihydroxybiphenyl dioxygenase"/>
    <property type="match status" value="1"/>
</dbReference>
<organism evidence="2 3">
    <name type="scientific">Pseudomonas ogarae (strain DSM 112162 / CECT 30235 / F113)</name>
    <dbReference type="NCBI Taxonomy" id="1114970"/>
    <lineage>
        <taxon>Bacteria</taxon>
        <taxon>Pseudomonadati</taxon>
        <taxon>Pseudomonadota</taxon>
        <taxon>Gammaproteobacteria</taxon>
        <taxon>Pseudomonadales</taxon>
        <taxon>Pseudomonadaceae</taxon>
        <taxon>Pseudomonas</taxon>
    </lineage>
</organism>
<proteinExistence type="predicted"/>
<reference evidence="2 3" key="1">
    <citation type="submission" date="2018-01" db="EMBL/GenBank/DDBJ databases">
        <title>Tropical forage species Digitaria eriantha prevents oxidative stress under low temperature conditions by the incorporation of polyhydroxybutyrate-producing endophytic bacteria.</title>
        <authorList>
            <person name="Stritzler M."/>
            <person name="Ayub N."/>
        </authorList>
    </citation>
    <scope>NUCLEOTIDE SEQUENCE [LARGE SCALE GENOMIC DNA]</scope>
    <source>
        <strain evidence="2 3">FR1</strain>
    </source>
</reference>
<evidence type="ECO:0000259" key="1">
    <source>
        <dbReference type="PROSITE" id="PS51819"/>
    </source>
</evidence>
<dbReference type="EMBL" id="CP025738">
    <property type="protein sequence ID" value="AUO47317.1"/>
    <property type="molecule type" value="Genomic_DNA"/>
</dbReference>
<dbReference type="InterPro" id="IPR004360">
    <property type="entry name" value="Glyas_Fos-R_dOase_dom"/>
</dbReference>
<dbReference type="RefSeq" id="WP_014338890.1">
    <property type="nucleotide sequence ID" value="NC_016830.1"/>
</dbReference>
<sequence length="182" mass="20960">MDLGHVGIHVRDFEAMLGFYQRVFGFVISDIKRGPERSIVFLTSEPEVHHQFVIANGRAADDHSRVINQISFRLSSLVELKRIGRAIKREAVEELDIITHGTAWSIYFRDPEGNRAEAFVDTPWYVDQPFRAPIDLDQPEDVLRRDTEALCRTLPGFQSIEQWRLKLAQRFEVAKAQVPSVE</sequence>
<feature type="domain" description="VOC" evidence="1">
    <location>
        <begin position="2"/>
        <end position="121"/>
    </location>
</feature>
<accession>A0ABM6R1M3</accession>
<evidence type="ECO:0000313" key="2">
    <source>
        <dbReference type="EMBL" id="AUO47317.1"/>
    </source>
</evidence>
<dbReference type="InterPro" id="IPR037523">
    <property type="entry name" value="VOC_core"/>
</dbReference>
<name>A0ABM6R1M3_PSEO1</name>
<evidence type="ECO:0000313" key="3">
    <source>
        <dbReference type="Proteomes" id="UP000235315"/>
    </source>
</evidence>
<keyword evidence="3" id="KW-1185">Reference proteome</keyword>
<gene>
    <name evidence="2" type="ORF">C1C98_18640</name>
</gene>
<protein>
    <submittedName>
        <fullName evidence="2">Biphenyl 2,3-dioxygenase</fullName>
    </submittedName>
</protein>
<dbReference type="PROSITE" id="PS51819">
    <property type="entry name" value="VOC"/>
    <property type="match status" value="1"/>
</dbReference>
<dbReference type="Proteomes" id="UP000235315">
    <property type="component" value="Chromosome"/>
</dbReference>
<dbReference type="Pfam" id="PF00903">
    <property type="entry name" value="Glyoxalase"/>
    <property type="match status" value="1"/>
</dbReference>
<dbReference type="Gene3D" id="3.10.180.10">
    <property type="entry name" value="2,3-Dihydroxybiphenyl 1,2-Dioxygenase, domain 1"/>
    <property type="match status" value="1"/>
</dbReference>